<comment type="caution">
    <text evidence="4">The sequence shown here is derived from an EMBL/GenBank/DDBJ whole genome shotgun (WGS) entry which is preliminary data.</text>
</comment>
<dbReference type="GO" id="GO:0035091">
    <property type="term" value="F:phosphatidylinositol binding"/>
    <property type="evidence" value="ECO:0007669"/>
    <property type="project" value="InterPro"/>
</dbReference>
<dbReference type="SUPFAM" id="SSF64268">
    <property type="entry name" value="PX domain"/>
    <property type="match status" value="1"/>
</dbReference>
<evidence type="ECO:0000313" key="5">
    <source>
        <dbReference type="Proteomes" id="UP000277300"/>
    </source>
</evidence>
<dbReference type="EMBL" id="MBAD02001053">
    <property type="protein sequence ID" value="RLN59335.1"/>
    <property type="molecule type" value="Genomic_DNA"/>
</dbReference>
<gene>
    <name evidence="3" type="ORF">BBJ29_002680</name>
    <name evidence="4" type="ORF">BBP00_00003358</name>
</gene>
<accession>A0A3F2RUN0</accession>
<dbReference type="EMBL" id="MBDO02000069">
    <property type="protein sequence ID" value="RLN64604.1"/>
    <property type="molecule type" value="Genomic_DNA"/>
</dbReference>
<evidence type="ECO:0000256" key="1">
    <source>
        <dbReference type="SAM" id="MobiDB-lite"/>
    </source>
</evidence>
<dbReference type="Pfam" id="PF00787">
    <property type="entry name" value="PX"/>
    <property type="match status" value="1"/>
</dbReference>
<dbReference type="InterPro" id="IPR001683">
    <property type="entry name" value="PX_dom"/>
</dbReference>
<proteinExistence type="predicted"/>
<protein>
    <recommendedName>
        <fullName evidence="2">PX domain-containing protein</fullName>
    </recommendedName>
</protein>
<evidence type="ECO:0000259" key="2">
    <source>
        <dbReference type="PROSITE" id="PS50195"/>
    </source>
</evidence>
<evidence type="ECO:0000313" key="4">
    <source>
        <dbReference type="EMBL" id="RLN64604.1"/>
    </source>
</evidence>
<feature type="domain" description="PX" evidence="2">
    <location>
        <begin position="1"/>
        <end position="120"/>
    </location>
</feature>
<dbReference type="Gene3D" id="1.20.1270.60">
    <property type="entry name" value="Arfaptin homology (AH) domain/BAR domain"/>
    <property type="match status" value="1"/>
</dbReference>
<reference evidence="5 6" key="1">
    <citation type="submission" date="2018-07" db="EMBL/GenBank/DDBJ databases">
        <title>Genome sequencing of oomycete isolates from Chile give support for New Zealand origin for Phytophthora kernoviae and make available the first Nothophytophthora sp. genome.</title>
        <authorList>
            <person name="Studholme D.J."/>
            <person name="Sanfuentes E."/>
            <person name="Panda P."/>
            <person name="Hill R."/>
            <person name="Sambles C."/>
            <person name="Grant M."/>
            <person name="Williams N.M."/>
            <person name="Mcdougal R.L."/>
        </authorList>
    </citation>
    <scope>NUCLEOTIDE SEQUENCE [LARGE SCALE GENOMIC DNA]</scope>
    <source>
        <strain evidence="4">Chile6</strain>
        <strain evidence="3">Chile7</strain>
    </source>
</reference>
<dbReference type="SUPFAM" id="SSF103657">
    <property type="entry name" value="BAR/IMD domain-like"/>
    <property type="match status" value="1"/>
</dbReference>
<dbReference type="PANTHER" id="PTHR10555:SF170">
    <property type="entry name" value="FI18122P1"/>
    <property type="match status" value="1"/>
</dbReference>
<dbReference type="GO" id="GO:0005768">
    <property type="term" value="C:endosome"/>
    <property type="evidence" value="ECO:0007669"/>
    <property type="project" value="TreeGrafter"/>
</dbReference>
<dbReference type="Proteomes" id="UP000284657">
    <property type="component" value="Unassembled WGS sequence"/>
</dbReference>
<dbReference type="Proteomes" id="UP000277300">
    <property type="component" value="Unassembled WGS sequence"/>
</dbReference>
<evidence type="ECO:0000313" key="3">
    <source>
        <dbReference type="EMBL" id="RLN59335.1"/>
    </source>
</evidence>
<organism evidence="4 5">
    <name type="scientific">Phytophthora kernoviae</name>
    <dbReference type="NCBI Taxonomy" id="325452"/>
    <lineage>
        <taxon>Eukaryota</taxon>
        <taxon>Sar</taxon>
        <taxon>Stramenopiles</taxon>
        <taxon>Oomycota</taxon>
        <taxon>Peronosporomycetes</taxon>
        <taxon>Peronosporales</taxon>
        <taxon>Peronosporaceae</taxon>
        <taxon>Phytophthora</taxon>
    </lineage>
</organism>
<sequence>MSEYNLNNNNRPGAVTVGAAGKVGDGVNAYHVYKVTSAEDIVVDRRYSDFLWLHHQLSKQCAGYVIPPLPAKVVGILQGPEFLEHRRAGLERFLRKVVNHDELKNSNYFASFLECSAVELTALKAEAQRANSLNATSMASVVQRTQSLNNWWGKTYQRMVENDTLNLFGSKSGEDGVSNTIEDAEFTKVTKYVSKLSAQIQSLKSKARAASQQNKLAAGAHCDLIECLNWVADAEEENSEMPTSYYSALLAMLDTRARQMDAELEAFSTSVDDIARWIKAVQHALDVREDRRFLYQAQLAAHRKAVNGDGEDSPTAARLSNDLVAAKDEFERVHARVMREVTRFRGQKAVELKKLFLEFAQLQLRNSKELEKIVAQSTMELEEPLPAKLVYAAQTPASCADLFASRDSFGLEKENAIMTTKSTASTQSPTGSTNDMSKTDVSVSAAKNYSDLLQAQ</sequence>
<dbReference type="PANTHER" id="PTHR10555">
    <property type="entry name" value="SORTING NEXIN"/>
    <property type="match status" value="1"/>
</dbReference>
<name>A0A3F2RUN0_9STRA</name>
<evidence type="ECO:0000313" key="6">
    <source>
        <dbReference type="Proteomes" id="UP000284657"/>
    </source>
</evidence>
<feature type="region of interest" description="Disordered" evidence="1">
    <location>
        <begin position="420"/>
        <end position="440"/>
    </location>
</feature>
<dbReference type="PROSITE" id="PS50195">
    <property type="entry name" value="PX"/>
    <property type="match status" value="1"/>
</dbReference>
<dbReference type="SMART" id="SM00312">
    <property type="entry name" value="PX"/>
    <property type="match status" value="1"/>
</dbReference>
<dbReference type="InterPro" id="IPR036871">
    <property type="entry name" value="PX_dom_sf"/>
</dbReference>
<dbReference type="InterPro" id="IPR027267">
    <property type="entry name" value="AH/BAR_dom_sf"/>
</dbReference>
<dbReference type="AlphaFoldDB" id="A0A3F2RUN0"/>
<dbReference type="Gene3D" id="3.30.1520.10">
    <property type="entry name" value="Phox-like domain"/>
    <property type="match status" value="1"/>
</dbReference>
<dbReference type="OrthoDB" id="271164at2759"/>